<proteinExistence type="predicted"/>
<dbReference type="SUPFAM" id="SSF48452">
    <property type="entry name" value="TPR-like"/>
    <property type="match status" value="1"/>
</dbReference>
<keyword evidence="3" id="KW-1185">Reference proteome</keyword>
<protein>
    <recommendedName>
        <fullName evidence="4">DUF2911 domain-containing protein</fullName>
    </recommendedName>
</protein>
<feature type="signal peptide" evidence="1">
    <location>
        <begin position="1"/>
        <end position="21"/>
    </location>
</feature>
<dbReference type="AlphaFoldDB" id="A0A1M5JNZ1"/>
<dbReference type="STRING" id="947013.SAMN04488109_0198"/>
<dbReference type="Proteomes" id="UP000184212">
    <property type="component" value="Unassembled WGS sequence"/>
</dbReference>
<accession>A0A1M5JNZ1</accession>
<evidence type="ECO:0000313" key="2">
    <source>
        <dbReference type="EMBL" id="SHG42306.1"/>
    </source>
</evidence>
<name>A0A1M5JNZ1_9BACT</name>
<keyword evidence="1" id="KW-0732">Signal</keyword>
<dbReference type="Pfam" id="PF11138">
    <property type="entry name" value="DUF2911"/>
    <property type="match status" value="1"/>
</dbReference>
<dbReference type="EMBL" id="FQWQ01000001">
    <property type="protein sequence ID" value="SHG42306.1"/>
    <property type="molecule type" value="Genomic_DNA"/>
</dbReference>
<dbReference type="OrthoDB" id="195456at2"/>
<gene>
    <name evidence="2" type="ORF">SAMN04488109_0198</name>
</gene>
<dbReference type="RefSeq" id="WP_073130043.1">
    <property type="nucleotide sequence ID" value="NZ_FQWQ01000001.1"/>
</dbReference>
<organism evidence="2 3">
    <name type="scientific">Chryseolinea serpens</name>
    <dbReference type="NCBI Taxonomy" id="947013"/>
    <lineage>
        <taxon>Bacteria</taxon>
        <taxon>Pseudomonadati</taxon>
        <taxon>Bacteroidota</taxon>
        <taxon>Cytophagia</taxon>
        <taxon>Cytophagales</taxon>
        <taxon>Fulvivirgaceae</taxon>
        <taxon>Chryseolinea</taxon>
    </lineage>
</organism>
<evidence type="ECO:0008006" key="4">
    <source>
        <dbReference type="Google" id="ProtNLM"/>
    </source>
</evidence>
<feature type="chain" id="PRO_5013200433" description="DUF2911 domain-containing protein" evidence="1">
    <location>
        <begin position="22"/>
        <end position="283"/>
    </location>
</feature>
<dbReference type="InterPro" id="IPR021314">
    <property type="entry name" value="DUF2911"/>
</dbReference>
<evidence type="ECO:0000313" key="3">
    <source>
        <dbReference type="Proteomes" id="UP000184212"/>
    </source>
</evidence>
<evidence type="ECO:0000256" key="1">
    <source>
        <dbReference type="SAM" id="SignalP"/>
    </source>
</evidence>
<sequence>MKTSIFCLLAFISLLVHPAGAQEIRMKIPASSPGQRIEQDFGLGTISVKYYRPNTKGRKIFNGMEPYGIVWRTGANNATVIQLTDTIQVEGHMLQPGAYSLFSIPDAKEWTVIFNKTIDQWGAYSYDEKQDVLRVKVKPATLATKVETLTIQFADVHEEDCLLQILWENTGINLHLTTDVDNRIMANIQEAMKGEKKPYYMSAIWCYNHNRNLDQALQWMQEANKNQPQAYNVKYWLARLQLKTGDKKSAIVSANEGLKLALEENNAEYIRLNKEVLHDAGVN</sequence>
<dbReference type="InterPro" id="IPR011990">
    <property type="entry name" value="TPR-like_helical_dom_sf"/>
</dbReference>
<dbReference type="Gene3D" id="1.25.40.10">
    <property type="entry name" value="Tetratricopeptide repeat domain"/>
    <property type="match status" value="1"/>
</dbReference>
<reference evidence="2 3" key="1">
    <citation type="submission" date="2016-11" db="EMBL/GenBank/DDBJ databases">
        <authorList>
            <person name="Jaros S."/>
            <person name="Januszkiewicz K."/>
            <person name="Wedrychowicz H."/>
        </authorList>
    </citation>
    <scope>NUCLEOTIDE SEQUENCE [LARGE SCALE GENOMIC DNA]</scope>
    <source>
        <strain evidence="2 3">DSM 24574</strain>
    </source>
</reference>